<dbReference type="GO" id="GO:0004714">
    <property type="term" value="F:transmembrane receptor protein tyrosine kinase activity"/>
    <property type="evidence" value="ECO:0007669"/>
    <property type="project" value="InterPro"/>
</dbReference>
<dbReference type="AlphaFoldDB" id="A0A251SLR1"/>
<keyword evidence="5 8" id="KW-0547">Nucleotide-binding</keyword>
<evidence type="ECO:0000259" key="9">
    <source>
        <dbReference type="PROSITE" id="PS50011"/>
    </source>
</evidence>
<dbReference type="InParanoid" id="A0A251SLR1"/>
<dbReference type="Gene3D" id="2.100.10.30">
    <property type="entry name" value="Jacalin-like lectin domain"/>
    <property type="match status" value="1"/>
</dbReference>
<comment type="similarity">
    <text evidence="1">Belongs to the jacalin lectin family.</text>
</comment>
<evidence type="ECO:0000256" key="2">
    <source>
        <dbReference type="ARBA" id="ARBA00022527"/>
    </source>
</evidence>
<dbReference type="GO" id="GO:0005886">
    <property type="term" value="C:plasma membrane"/>
    <property type="evidence" value="ECO:0000318"/>
    <property type="project" value="GO_Central"/>
</dbReference>
<proteinExistence type="inferred from homology"/>
<evidence type="ECO:0000256" key="3">
    <source>
        <dbReference type="ARBA" id="ARBA00022679"/>
    </source>
</evidence>
<evidence type="ECO:0000313" key="12">
    <source>
        <dbReference type="EMBL" id="OTF99568.1"/>
    </source>
</evidence>
<dbReference type="Gene3D" id="1.10.510.10">
    <property type="entry name" value="Transferase(Phosphotransferase) domain 1"/>
    <property type="match status" value="1"/>
</dbReference>
<protein>
    <submittedName>
        <fullName evidence="12">Putative jacalin-like lectin domain-containing protein</fullName>
    </submittedName>
</protein>
<dbReference type="PANTHER" id="PTHR27003:SF470">
    <property type="entry name" value="JACALIN-LIKE LECTIN DOMAIN-CONTAINING PROTEIN-RELATED"/>
    <property type="match status" value="1"/>
</dbReference>
<evidence type="ECO:0000256" key="1">
    <source>
        <dbReference type="ARBA" id="ARBA00006568"/>
    </source>
</evidence>
<keyword evidence="2" id="KW-0723">Serine/threonine-protein kinase</keyword>
<dbReference type="InterPro" id="IPR011009">
    <property type="entry name" value="Kinase-like_dom_sf"/>
</dbReference>
<dbReference type="CDD" id="cd09612">
    <property type="entry name" value="Jacalin"/>
    <property type="match status" value="1"/>
</dbReference>
<dbReference type="SUPFAM" id="SSF51101">
    <property type="entry name" value="Mannose-binding lectins"/>
    <property type="match status" value="1"/>
</dbReference>
<dbReference type="GO" id="GO:0004674">
    <property type="term" value="F:protein serine/threonine kinase activity"/>
    <property type="evidence" value="ECO:0007669"/>
    <property type="project" value="UniProtKB-KW"/>
</dbReference>
<evidence type="ECO:0000256" key="7">
    <source>
        <dbReference type="ARBA" id="ARBA00022840"/>
    </source>
</evidence>
<sequence length="447" mass="50234">MAQIQELDHLKIPLQDIKLATNNFAEDNFIGTGGFGRVYKGQLPNDHSIVAIKRLDNTITPQGPREFALEIIVLASYKHTNLTSLVGFCDDDGEKILMYEYVTNGSLENHLASVNLTWEQRLRICLGAASGLDYLHGGLGTSHRAIHGNIKSSNILLDVNREAKISDFGMSNIGHMIDSGSLGFVDPQYKNTGVLSKESDVYSFGVVLFEVLCRRPAVMAEYHDERKFLRKVVKRCYEEEKLDEIIMDDLREQMKPYSLEIFSTAAYQCLNKDRKQRPSMKSIVQELRSSFEYQIGSPTKLWGSSTGGSPWSLLLDNNMKLRKIAIDHEDWIFSIGFTVEDVNGLLIFSQHGGTGGDNNRELYEINFDADEEIIGMLGTIGVTTGYYAGYQVISSLCIVTNKRRYGPFGEETMTRFRVPWDVGSFAGFYGRAGFYLDGLGFYSKNTI</sequence>
<reference evidence="12" key="2">
    <citation type="submission" date="2017-02" db="EMBL/GenBank/DDBJ databases">
        <title>Sunflower complete genome.</title>
        <authorList>
            <person name="Langlade N."/>
            <person name="Munos S."/>
        </authorList>
    </citation>
    <scope>NUCLEOTIDE SEQUENCE [LARGE SCALE GENOMIC DNA]</scope>
    <source>
        <tissue evidence="12">Leaves</tissue>
    </source>
</reference>
<dbReference type="PROSITE" id="PS50011">
    <property type="entry name" value="PROTEIN_KINASE_DOM"/>
    <property type="match status" value="1"/>
</dbReference>
<dbReference type="PROSITE" id="PS00107">
    <property type="entry name" value="PROTEIN_KINASE_ATP"/>
    <property type="match status" value="1"/>
</dbReference>
<evidence type="ECO:0000313" key="11">
    <source>
        <dbReference type="EMBL" id="KAF5770891.1"/>
    </source>
</evidence>
<dbReference type="Pfam" id="PF07714">
    <property type="entry name" value="PK_Tyr_Ser-Thr"/>
    <property type="match status" value="1"/>
</dbReference>
<dbReference type="InterPro" id="IPR000719">
    <property type="entry name" value="Prot_kinase_dom"/>
</dbReference>
<dbReference type="Gene3D" id="3.30.200.20">
    <property type="entry name" value="Phosphorylase Kinase, domain 1"/>
    <property type="match status" value="1"/>
</dbReference>
<dbReference type="InterPro" id="IPR045272">
    <property type="entry name" value="ANXUR1/2-like"/>
</dbReference>
<reference evidence="11" key="3">
    <citation type="submission" date="2020-06" db="EMBL/GenBank/DDBJ databases">
        <title>Helianthus annuus Genome sequencing and assembly Release 2.</title>
        <authorList>
            <person name="Gouzy J."/>
            <person name="Langlade N."/>
            <person name="Munos S."/>
        </authorList>
    </citation>
    <scope>NUCLEOTIDE SEQUENCE</scope>
    <source>
        <tissue evidence="11">Leaves</tissue>
    </source>
</reference>
<evidence type="ECO:0000256" key="8">
    <source>
        <dbReference type="PROSITE-ProRule" id="PRU10141"/>
    </source>
</evidence>
<evidence type="ECO:0000256" key="6">
    <source>
        <dbReference type="ARBA" id="ARBA00022777"/>
    </source>
</evidence>
<dbReference type="EMBL" id="MNCJ02000329">
    <property type="protein sequence ID" value="KAF5770891.1"/>
    <property type="molecule type" value="Genomic_DNA"/>
</dbReference>
<dbReference type="InterPro" id="IPR017441">
    <property type="entry name" value="Protein_kinase_ATP_BS"/>
</dbReference>
<dbReference type="PANTHER" id="PTHR27003">
    <property type="entry name" value="OS07G0166700 PROTEIN"/>
    <property type="match status" value="1"/>
</dbReference>
<dbReference type="Proteomes" id="UP000215914">
    <property type="component" value="Chromosome 14"/>
</dbReference>
<dbReference type="SUPFAM" id="SSF56112">
    <property type="entry name" value="Protein kinase-like (PK-like)"/>
    <property type="match status" value="1"/>
</dbReference>
<feature type="domain" description="Jacalin-type lectin" evidence="10">
    <location>
        <begin position="296"/>
        <end position="445"/>
    </location>
</feature>
<dbReference type="GO" id="GO:0004672">
    <property type="term" value="F:protein kinase activity"/>
    <property type="evidence" value="ECO:0000318"/>
    <property type="project" value="GO_Central"/>
</dbReference>
<evidence type="ECO:0000313" key="13">
    <source>
        <dbReference type="Proteomes" id="UP000215914"/>
    </source>
</evidence>
<dbReference type="EMBL" id="CM007903">
    <property type="protein sequence ID" value="OTF99568.1"/>
    <property type="molecule type" value="Genomic_DNA"/>
</dbReference>
<evidence type="ECO:0000256" key="4">
    <source>
        <dbReference type="ARBA" id="ARBA00022734"/>
    </source>
</evidence>
<gene>
    <name evidence="12" type="ORF">HannXRQ_Chr14g0458071</name>
    <name evidence="11" type="ORF">HanXRQr2_Chr14g0664451</name>
</gene>
<evidence type="ECO:0000259" key="10">
    <source>
        <dbReference type="PROSITE" id="PS51752"/>
    </source>
</evidence>
<dbReference type="Pfam" id="PF01419">
    <property type="entry name" value="Jacalin"/>
    <property type="match status" value="1"/>
</dbReference>
<keyword evidence="7 8" id="KW-0067">ATP-binding</keyword>
<dbReference type="GO" id="GO:0005524">
    <property type="term" value="F:ATP binding"/>
    <property type="evidence" value="ECO:0007669"/>
    <property type="project" value="UniProtKB-UniRule"/>
</dbReference>
<dbReference type="InterPro" id="IPR001245">
    <property type="entry name" value="Ser-Thr/Tyr_kinase_cat_dom"/>
</dbReference>
<accession>A0A251SLR1</accession>
<dbReference type="GO" id="GO:0030246">
    <property type="term" value="F:carbohydrate binding"/>
    <property type="evidence" value="ECO:0007669"/>
    <property type="project" value="UniProtKB-KW"/>
</dbReference>
<organism evidence="12 13">
    <name type="scientific">Helianthus annuus</name>
    <name type="common">Common sunflower</name>
    <dbReference type="NCBI Taxonomy" id="4232"/>
    <lineage>
        <taxon>Eukaryota</taxon>
        <taxon>Viridiplantae</taxon>
        <taxon>Streptophyta</taxon>
        <taxon>Embryophyta</taxon>
        <taxon>Tracheophyta</taxon>
        <taxon>Spermatophyta</taxon>
        <taxon>Magnoliopsida</taxon>
        <taxon>eudicotyledons</taxon>
        <taxon>Gunneridae</taxon>
        <taxon>Pentapetalae</taxon>
        <taxon>asterids</taxon>
        <taxon>campanulids</taxon>
        <taxon>Asterales</taxon>
        <taxon>Asteraceae</taxon>
        <taxon>Asteroideae</taxon>
        <taxon>Heliantheae alliance</taxon>
        <taxon>Heliantheae</taxon>
        <taxon>Helianthus</taxon>
    </lineage>
</organism>
<dbReference type="InterPro" id="IPR001229">
    <property type="entry name" value="Jacalin-like_lectin_dom"/>
</dbReference>
<keyword evidence="13" id="KW-1185">Reference proteome</keyword>
<dbReference type="OrthoDB" id="659885at2759"/>
<keyword evidence="6" id="KW-0418">Kinase</keyword>
<dbReference type="PROSITE" id="PS51752">
    <property type="entry name" value="JACALIN_LECTIN"/>
    <property type="match status" value="1"/>
</dbReference>
<dbReference type="InterPro" id="IPR033734">
    <property type="entry name" value="Jacalin-like_lectin_dom_plant"/>
</dbReference>
<evidence type="ECO:0000256" key="5">
    <source>
        <dbReference type="ARBA" id="ARBA00022741"/>
    </source>
</evidence>
<name>A0A251SLR1_HELAN</name>
<keyword evidence="3 11" id="KW-0808">Transferase</keyword>
<reference evidence="11 13" key="1">
    <citation type="journal article" date="2017" name="Nature">
        <title>The sunflower genome provides insights into oil metabolism, flowering and Asterid evolution.</title>
        <authorList>
            <person name="Badouin H."/>
            <person name="Gouzy J."/>
            <person name="Grassa C.J."/>
            <person name="Murat F."/>
            <person name="Staton S.E."/>
            <person name="Cottret L."/>
            <person name="Lelandais-Briere C."/>
            <person name="Owens G.L."/>
            <person name="Carrere S."/>
            <person name="Mayjonade B."/>
            <person name="Legrand L."/>
            <person name="Gill N."/>
            <person name="Kane N.C."/>
            <person name="Bowers J.E."/>
            <person name="Hubner S."/>
            <person name="Bellec A."/>
            <person name="Berard A."/>
            <person name="Berges H."/>
            <person name="Blanchet N."/>
            <person name="Boniface M.C."/>
            <person name="Brunel D."/>
            <person name="Catrice O."/>
            <person name="Chaidir N."/>
            <person name="Claudel C."/>
            <person name="Donnadieu C."/>
            <person name="Faraut T."/>
            <person name="Fievet G."/>
            <person name="Helmstetter N."/>
            <person name="King M."/>
            <person name="Knapp S.J."/>
            <person name="Lai Z."/>
            <person name="Le Paslier M.C."/>
            <person name="Lippi Y."/>
            <person name="Lorenzon L."/>
            <person name="Mandel J.R."/>
            <person name="Marage G."/>
            <person name="Marchand G."/>
            <person name="Marquand E."/>
            <person name="Bret-Mestries E."/>
            <person name="Morien E."/>
            <person name="Nambeesan S."/>
            <person name="Nguyen T."/>
            <person name="Pegot-Espagnet P."/>
            <person name="Pouilly N."/>
            <person name="Raftis F."/>
            <person name="Sallet E."/>
            <person name="Schiex T."/>
            <person name="Thomas J."/>
            <person name="Vandecasteele C."/>
            <person name="Vares D."/>
            <person name="Vear F."/>
            <person name="Vautrin S."/>
            <person name="Crespi M."/>
            <person name="Mangin B."/>
            <person name="Burke J.M."/>
            <person name="Salse J."/>
            <person name="Munos S."/>
            <person name="Vincourt P."/>
            <person name="Rieseberg L.H."/>
            <person name="Langlade N.B."/>
        </authorList>
    </citation>
    <scope>NUCLEOTIDE SEQUENCE [LARGE SCALE GENOMIC DNA]</scope>
    <source>
        <strain evidence="13">cv. SF193</strain>
        <tissue evidence="11">Leaves</tissue>
    </source>
</reference>
<dbReference type="FunFam" id="3.30.200.20:FF:000039">
    <property type="entry name" value="receptor-like protein kinase FERONIA"/>
    <property type="match status" value="1"/>
</dbReference>
<feature type="binding site" evidence="8">
    <location>
        <position position="53"/>
    </location>
    <ligand>
        <name>ATP</name>
        <dbReference type="ChEBI" id="CHEBI:30616"/>
    </ligand>
</feature>
<feature type="domain" description="Protein kinase" evidence="9">
    <location>
        <begin position="24"/>
        <end position="291"/>
    </location>
</feature>
<dbReference type="SMART" id="SM00915">
    <property type="entry name" value="Jacalin"/>
    <property type="match status" value="1"/>
</dbReference>
<keyword evidence="4 12" id="KW-0430">Lectin</keyword>
<dbReference type="Gramene" id="mRNA:HanXRQr2_Chr14g0664451">
    <property type="protein sequence ID" value="mRNA:HanXRQr2_Chr14g0664451"/>
    <property type="gene ID" value="HanXRQr2_Chr14g0664451"/>
</dbReference>
<dbReference type="InterPro" id="IPR036404">
    <property type="entry name" value="Jacalin-like_lectin_dom_sf"/>
</dbReference>